<sequence length="226" mass="27019">MKNEEILIRNFDILEALSNSLIEILKNLESILYHLEPLNNYEEKEDDIFTNLGDRKNDIVILSNVIYNNINNVNIILHDFIKTIPPSYTYYSSFYYNDFLMLKEKKNLCEKRDEKEMIKHDQIRLGEEPLNIKDKNNLNDDKLINNNEIIDPNAISINNNLNMLKSDNYLSQNNKNANISNENEYEQIEESLYFSFLIDLEYSNLLYMKKYEEKIKKYLIHMNHTK</sequence>
<evidence type="ECO:0000313" key="2">
    <source>
        <dbReference type="Proteomes" id="UP000220158"/>
    </source>
</evidence>
<proteinExistence type="predicted"/>
<dbReference type="AlphaFoldDB" id="A0A1J1HBC1"/>
<dbReference type="VEuPathDB" id="PlasmoDB:PRELSG_1106900"/>
<dbReference type="OMA" id="YMQRYEQ"/>
<accession>A0A1J1HBC1</accession>
<dbReference type="OrthoDB" id="376102at2759"/>
<dbReference type="KEGG" id="prel:PRELSG_1106900"/>
<protein>
    <submittedName>
        <fullName evidence="1">Uncharacterized protein</fullName>
    </submittedName>
</protein>
<evidence type="ECO:0000313" key="1">
    <source>
        <dbReference type="EMBL" id="CRH00722.1"/>
    </source>
</evidence>
<dbReference type="GeneID" id="39736845"/>
<name>A0A1J1HBC1_PLARL</name>
<dbReference type="RefSeq" id="XP_028533725.1">
    <property type="nucleotide sequence ID" value="XM_028677324.1"/>
</dbReference>
<reference evidence="1 2" key="1">
    <citation type="submission" date="2015-04" db="EMBL/GenBank/DDBJ databases">
        <authorList>
            <consortium name="Pathogen Informatics"/>
        </authorList>
    </citation>
    <scope>NUCLEOTIDE SEQUENCE [LARGE SCALE GENOMIC DNA]</scope>
    <source>
        <strain evidence="1 2">SGS1</strain>
    </source>
</reference>
<organism evidence="1 2">
    <name type="scientific">Plasmodium relictum</name>
    <dbReference type="NCBI Taxonomy" id="85471"/>
    <lineage>
        <taxon>Eukaryota</taxon>
        <taxon>Sar</taxon>
        <taxon>Alveolata</taxon>
        <taxon>Apicomplexa</taxon>
        <taxon>Aconoidasida</taxon>
        <taxon>Haemosporida</taxon>
        <taxon>Plasmodiidae</taxon>
        <taxon>Plasmodium</taxon>
        <taxon>Plasmodium (Haemamoeba)</taxon>
    </lineage>
</organism>
<gene>
    <name evidence="1" type="ORF">PRELSG_1106900</name>
</gene>
<dbReference type="Proteomes" id="UP000220158">
    <property type="component" value="Chromosome 11"/>
</dbReference>
<dbReference type="EMBL" id="LN835306">
    <property type="protein sequence ID" value="CRH00722.1"/>
    <property type="molecule type" value="Genomic_DNA"/>
</dbReference>
<keyword evidence="2" id="KW-1185">Reference proteome</keyword>